<evidence type="ECO:0000313" key="4">
    <source>
        <dbReference type="EMBL" id="KAL3800241.1"/>
    </source>
</evidence>
<dbReference type="GO" id="GO:0005525">
    <property type="term" value="F:GTP binding"/>
    <property type="evidence" value="ECO:0007669"/>
    <property type="project" value="UniProtKB-KW"/>
</dbReference>
<evidence type="ECO:0000256" key="2">
    <source>
        <dbReference type="ARBA" id="ARBA00022741"/>
    </source>
</evidence>
<proteinExistence type="inferred from homology"/>
<sequence length="463" mass="53143">MSTLGADYYVKRMDNPLFGKEEAPNGCCHCRAAAQGVHITSRIKKVNDAQMYKEPHVLVQLWDTRGSEPSLPCYNRKRMQQFNMYQFLSLDDEKKQDDATIEESSRYYFHRYNNWGMDAPNKWEGCIDISIPERRISRMIQDGAMKRHSDGALQRRNSSSPKNALFDNVDACMLVYDATSSISFLRLMTFHEEWVKRFNDQEKKSRSGAKRKRRVPFIVVANKIDLLDGQIASGLKPCQRRDVMGLNTYRGVDEKYEYAANNTMTSSSLQCNCCCLNCSDSHCCEVQFNKSKDRQPNNKLTYSLKETYWCSDHQYLSYLQQADDQLAANRTMVLLWCKRNGIQHVEASALDGRGVDLAMEQLVQLGVKEKLNSDDFCADVNELCWDDDVFVANKSQSDVVHNDRYDGPRAIENGSEVLNDSYLSGDSSLNTFFYQPSYEKELDLFARYSAKEDKKCAITCLGC</sequence>
<keyword evidence="3" id="KW-0342">GTP-binding</keyword>
<dbReference type="Gene3D" id="3.40.50.300">
    <property type="entry name" value="P-loop containing nucleotide triphosphate hydrolases"/>
    <property type="match status" value="1"/>
</dbReference>
<dbReference type="EMBL" id="JALLPJ020000164">
    <property type="protein sequence ID" value="KAL3800241.1"/>
    <property type="molecule type" value="Genomic_DNA"/>
</dbReference>
<protein>
    <submittedName>
        <fullName evidence="4">Uncharacterized protein</fullName>
    </submittedName>
</protein>
<accession>A0ABD3QL71</accession>
<dbReference type="CDD" id="cd00882">
    <property type="entry name" value="Ras_like_GTPase"/>
    <property type="match status" value="1"/>
</dbReference>
<name>A0ABD3QL71_9STRA</name>
<evidence type="ECO:0000313" key="5">
    <source>
        <dbReference type="Proteomes" id="UP001530400"/>
    </source>
</evidence>
<gene>
    <name evidence="4" type="ORF">ACHAWO_013823</name>
</gene>
<evidence type="ECO:0000256" key="3">
    <source>
        <dbReference type="ARBA" id="ARBA00023134"/>
    </source>
</evidence>
<evidence type="ECO:0000256" key="1">
    <source>
        <dbReference type="ARBA" id="ARBA00006270"/>
    </source>
</evidence>
<dbReference type="PANTHER" id="PTHR47981:SF20">
    <property type="entry name" value="RAS-RELATED PROTEIN RAB-7A"/>
    <property type="match status" value="1"/>
</dbReference>
<comment type="similarity">
    <text evidence="1">Belongs to the small GTPase superfamily. Rab family.</text>
</comment>
<keyword evidence="5" id="KW-1185">Reference proteome</keyword>
<dbReference type="AlphaFoldDB" id="A0ABD3QL71"/>
<dbReference type="Proteomes" id="UP001530400">
    <property type="component" value="Unassembled WGS sequence"/>
</dbReference>
<keyword evidence="2" id="KW-0547">Nucleotide-binding</keyword>
<reference evidence="4 5" key="1">
    <citation type="submission" date="2024-10" db="EMBL/GenBank/DDBJ databases">
        <title>Updated reference genomes for cyclostephanoid diatoms.</title>
        <authorList>
            <person name="Roberts W.R."/>
            <person name="Alverson A.J."/>
        </authorList>
    </citation>
    <scope>NUCLEOTIDE SEQUENCE [LARGE SCALE GENOMIC DNA]</scope>
    <source>
        <strain evidence="4 5">AJA010-31</strain>
    </source>
</reference>
<dbReference type="InterPro" id="IPR027417">
    <property type="entry name" value="P-loop_NTPase"/>
</dbReference>
<dbReference type="SUPFAM" id="SSF52540">
    <property type="entry name" value="P-loop containing nucleoside triphosphate hydrolases"/>
    <property type="match status" value="1"/>
</dbReference>
<organism evidence="4 5">
    <name type="scientific">Cyclotella atomus</name>
    <dbReference type="NCBI Taxonomy" id="382360"/>
    <lineage>
        <taxon>Eukaryota</taxon>
        <taxon>Sar</taxon>
        <taxon>Stramenopiles</taxon>
        <taxon>Ochrophyta</taxon>
        <taxon>Bacillariophyta</taxon>
        <taxon>Coscinodiscophyceae</taxon>
        <taxon>Thalassiosirophycidae</taxon>
        <taxon>Stephanodiscales</taxon>
        <taxon>Stephanodiscaceae</taxon>
        <taxon>Cyclotella</taxon>
    </lineage>
</organism>
<dbReference type="PANTHER" id="PTHR47981">
    <property type="entry name" value="RAB FAMILY"/>
    <property type="match status" value="1"/>
</dbReference>
<comment type="caution">
    <text evidence="4">The sequence shown here is derived from an EMBL/GenBank/DDBJ whole genome shotgun (WGS) entry which is preliminary data.</text>
</comment>